<accession>A0A1H2N5V0</accession>
<organism evidence="1 2">
    <name type="scientific">Pseudomonas vancouverensis</name>
    <dbReference type="NCBI Taxonomy" id="95300"/>
    <lineage>
        <taxon>Bacteria</taxon>
        <taxon>Pseudomonadati</taxon>
        <taxon>Pseudomonadota</taxon>
        <taxon>Gammaproteobacteria</taxon>
        <taxon>Pseudomonadales</taxon>
        <taxon>Pseudomonadaceae</taxon>
        <taxon>Pseudomonas</taxon>
    </lineage>
</organism>
<reference evidence="2" key="1">
    <citation type="journal article" date="2019" name="bioRxiv">
        <title>Bacterially produced spermidine induces plant systemic susceptibility to pathogens.</title>
        <authorList>
            <person name="Melnyk R.A."/>
            <person name="Beskrovnaya P.A."/>
            <person name="Liu Z."/>
            <person name="Song Y."/>
            <person name="Haney C.H."/>
        </authorList>
    </citation>
    <scope>NUCLEOTIDE SEQUENCE [LARGE SCALE GENOMIC DNA]</scope>
    <source>
        <strain evidence="2">Dha-51</strain>
    </source>
</reference>
<comment type="caution">
    <text evidence="1">The sequence shown here is derived from an EMBL/GenBank/DDBJ whole genome shotgun (WGS) entry which is preliminary data.</text>
</comment>
<dbReference type="OrthoDB" id="7018076at2"/>
<dbReference type="RefSeq" id="WP_093219296.1">
    <property type="nucleotide sequence ID" value="NZ_LT629803.1"/>
</dbReference>
<sequence length="102" mass="12077">MKVINKDNFDSDEFDLFVRLLPEKLMFLIDTRPNRDHKVVHRSTSDEMLITFIKAYRPSQWKPDSKVFIEGEKWGSINKVLFDDIDALAYAIQKRGLKQVKF</sequence>
<proteinExistence type="predicted"/>
<name>A0A1H2N5V0_PSEVA</name>
<evidence type="ECO:0000313" key="1">
    <source>
        <dbReference type="EMBL" id="TDB65714.1"/>
    </source>
</evidence>
<keyword evidence="2" id="KW-1185">Reference proteome</keyword>
<evidence type="ECO:0000313" key="2">
    <source>
        <dbReference type="Proteomes" id="UP000295254"/>
    </source>
</evidence>
<dbReference type="Proteomes" id="UP000295254">
    <property type="component" value="Unassembled WGS sequence"/>
</dbReference>
<protein>
    <submittedName>
        <fullName evidence="1">Uncharacterized protein</fullName>
    </submittedName>
</protein>
<dbReference type="EMBL" id="RRZK01000008">
    <property type="protein sequence ID" value="TDB65714.1"/>
    <property type="molecule type" value="Genomic_DNA"/>
</dbReference>
<gene>
    <name evidence="1" type="ORF">EIY72_09410</name>
</gene>
<dbReference type="AlphaFoldDB" id="A0A1H2N5V0"/>